<evidence type="ECO:0000259" key="3">
    <source>
        <dbReference type="PROSITE" id="PS50405"/>
    </source>
</evidence>
<dbReference type="InterPro" id="IPR036249">
    <property type="entry name" value="Thioredoxin-like_sf"/>
</dbReference>
<dbReference type="InterPro" id="IPR004045">
    <property type="entry name" value="Glutathione_S-Trfase_N"/>
</dbReference>
<proteinExistence type="inferred from homology"/>
<dbReference type="GO" id="GO:0006559">
    <property type="term" value="P:L-phenylalanine catabolic process"/>
    <property type="evidence" value="ECO:0007669"/>
    <property type="project" value="TreeGrafter"/>
</dbReference>
<organism evidence="4 5">
    <name type="scientific">Histidinibacterium lentulum</name>
    <dbReference type="NCBI Taxonomy" id="2480588"/>
    <lineage>
        <taxon>Bacteria</taxon>
        <taxon>Pseudomonadati</taxon>
        <taxon>Pseudomonadota</taxon>
        <taxon>Alphaproteobacteria</taxon>
        <taxon>Rhodobacterales</taxon>
        <taxon>Paracoccaceae</taxon>
        <taxon>Histidinibacterium</taxon>
    </lineage>
</organism>
<accession>A0A3N2R8Q9</accession>
<evidence type="ECO:0000313" key="5">
    <source>
        <dbReference type="Proteomes" id="UP000268016"/>
    </source>
</evidence>
<gene>
    <name evidence="4" type="primary">maiA</name>
    <name evidence="4" type="ORF">EAT49_05795</name>
</gene>
<dbReference type="Proteomes" id="UP000268016">
    <property type="component" value="Unassembled WGS sequence"/>
</dbReference>
<dbReference type="PROSITE" id="PS50405">
    <property type="entry name" value="GST_CTER"/>
    <property type="match status" value="1"/>
</dbReference>
<dbReference type="GO" id="GO:0005737">
    <property type="term" value="C:cytoplasm"/>
    <property type="evidence" value="ECO:0007669"/>
    <property type="project" value="InterPro"/>
</dbReference>
<dbReference type="NCBIfam" id="TIGR01262">
    <property type="entry name" value="maiA"/>
    <property type="match status" value="1"/>
</dbReference>
<protein>
    <submittedName>
        <fullName evidence="4">Maleylacetoacetate isomerase</fullName>
        <ecNumber evidence="4">5.2.1.2</ecNumber>
    </submittedName>
</protein>
<reference evidence="4 5" key="1">
    <citation type="submission" date="2018-10" db="EMBL/GenBank/DDBJ databases">
        <title>Histidinibacterium lentulum gen. nov., sp. nov., a marine bacterium from the culture broth of Picochlorum sp. 122.</title>
        <authorList>
            <person name="Wang G."/>
        </authorList>
    </citation>
    <scope>NUCLEOTIDE SEQUENCE [LARGE SCALE GENOMIC DNA]</scope>
    <source>
        <strain evidence="4 5">B17</strain>
    </source>
</reference>
<feature type="domain" description="GST N-terminal" evidence="2">
    <location>
        <begin position="1"/>
        <end position="80"/>
    </location>
</feature>
<dbReference type="GO" id="GO:0016034">
    <property type="term" value="F:maleylacetoacetate isomerase activity"/>
    <property type="evidence" value="ECO:0007669"/>
    <property type="project" value="UniProtKB-EC"/>
</dbReference>
<dbReference type="SUPFAM" id="SSF52833">
    <property type="entry name" value="Thioredoxin-like"/>
    <property type="match status" value="1"/>
</dbReference>
<dbReference type="InterPro" id="IPR036282">
    <property type="entry name" value="Glutathione-S-Trfase_C_sf"/>
</dbReference>
<dbReference type="OrthoDB" id="509852at2"/>
<keyword evidence="4" id="KW-0413">Isomerase</keyword>
<dbReference type="AlphaFoldDB" id="A0A3N2R8Q9"/>
<dbReference type="RefSeq" id="WP_123641338.1">
    <property type="nucleotide sequence ID" value="NZ_ML119082.1"/>
</dbReference>
<dbReference type="SFLD" id="SFLDG00358">
    <property type="entry name" value="Main_(cytGST)"/>
    <property type="match status" value="1"/>
</dbReference>
<dbReference type="InterPro" id="IPR010987">
    <property type="entry name" value="Glutathione-S-Trfase_C-like"/>
</dbReference>
<evidence type="ECO:0000259" key="2">
    <source>
        <dbReference type="PROSITE" id="PS50404"/>
    </source>
</evidence>
<dbReference type="SFLD" id="SFLDS00019">
    <property type="entry name" value="Glutathione_Transferase_(cytos"/>
    <property type="match status" value="1"/>
</dbReference>
<dbReference type="GO" id="GO:0006749">
    <property type="term" value="P:glutathione metabolic process"/>
    <property type="evidence" value="ECO:0007669"/>
    <property type="project" value="TreeGrafter"/>
</dbReference>
<evidence type="ECO:0000256" key="1">
    <source>
        <dbReference type="ARBA" id="ARBA00010007"/>
    </source>
</evidence>
<dbReference type="CDD" id="cd03042">
    <property type="entry name" value="GST_N_Zeta"/>
    <property type="match status" value="1"/>
</dbReference>
<comment type="caution">
    <text evidence="4">The sequence shown here is derived from an EMBL/GenBank/DDBJ whole genome shotgun (WGS) entry which is preliminary data.</text>
</comment>
<dbReference type="InterPro" id="IPR040079">
    <property type="entry name" value="Glutathione_S-Trfase"/>
</dbReference>
<dbReference type="InterPro" id="IPR005955">
    <property type="entry name" value="GST_Zeta"/>
</dbReference>
<evidence type="ECO:0000313" key="4">
    <source>
        <dbReference type="EMBL" id="ROU03803.1"/>
    </source>
</evidence>
<dbReference type="Pfam" id="PF13417">
    <property type="entry name" value="GST_N_3"/>
    <property type="match status" value="1"/>
</dbReference>
<dbReference type="GO" id="GO:0004364">
    <property type="term" value="F:glutathione transferase activity"/>
    <property type="evidence" value="ECO:0007669"/>
    <property type="project" value="TreeGrafter"/>
</dbReference>
<dbReference type="EC" id="5.2.1.2" evidence="4"/>
<dbReference type="PANTHER" id="PTHR42673:SF4">
    <property type="entry name" value="MALEYLACETOACETATE ISOMERASE"/>
    <property type="match status" value="1"/>
</dbReference>
<keyword evidence="5" id="KW-1185">Reference proteome</keyword>
<feature type="domain" description="GST C-terminal" evidence="3">
    <location>
        <begin position="85"/>
        <end position="211"/>
    </location>
</feature>
<dbReference type="Gene3D" id="1.20.1050.10">
    <property type="match status" value="1"/>
</dbReference>
<sequence length="211" mass="23109">MRLYGFWRSIATYRVRIALNLKGIDYEEVDINLLKGQQHEESFGAVNPGHAVPALDIDGRVLTQSLPILEALDALYPQVPLFPADPFERAAAVGLALDTIADSHPLVVPRVRSRLTQQFGADEAAVEAFCAHFLALTNTTMEARIAGRSTAYAMGDAPCVADIAIAGHLVSCGYYGVDTTAWPHLHELGERLQQIDAFARSHPFERRKLSA</sequence>
<dbReference type="PANTHER" id="PTHR42673">
    <property type="entry name" value="MALEYLACETOACETATE ISOMERASE"/>
    <property type="match status" value="1"/>
</dbReference>
<dbReference type="PROSITE" id="PS50404">
    <property type="entry name" value="GST_NTER"/>
    <property type="match status" value="1"/>
</dbReference>
<dbReference type="InterPro" id="IPR034333">
    <property type="entry name" value="GST_Zeta_N"/>
</dbReference>
<dbReference type="SUPFAM" id="SSF47616">
    <property type="entry name" value="GST C-terminal domain-like"/>
    <property type="match status" value="1"/>
</dbReference>
<dbReference type="Gene3D" id="3.40.30.10">
    <property type="entry name" value="Glutaredoxin"/>
    <property type="match status" value="1"/>
</dbReference>
<name>A0A3N2R8Q9_9RHOB</name>
<dbReference type="EMBL" id="RDRB01000002">
    <property type="protein sequence ID" value="ROU03803.1"/>
    <property type="molecule type" value="Genomic_DNA"/>
</dbReference>
<comment type="similarity">
    <text evidence="1">Belongs to the GST superfamily. Zeta family.</text>
</comment>